<dbReference type="EMBL" id="CP011307">
    <property type="protein sequence ID" value="ALP93019.1"/>
    <property type="molecule type" value="Genomic_DNA"/>
</dbReference>
<dbReference type="AlphaFoldDB" id="A0A0S2W0Z3"/>
<protein>
    <submittedName>
        <fullName evidence="1">Uncharacterized protein</fullName>
    </submittedName>
</protein>
<evidence type="ECO:0000313" key="1">
    <source>
        <dbReference type="EMBL" id="ALP93019.1"/>
    </source>
</evidence>
<name>A0A0S2W0Z3_9FIRM</name>
<keyword evidence="2" id="KW-1185">Reference proteome</keyword>
<dbReference type="KEGG" id="ibu:IB211_00624c"/>
<organism evidence="1 2">
    <name type="scientific">Intestinimonas butyriciproducens</name>
    <dbReference type="NCBI Taxonomy" id="1297617"/>
    <lineage>
        <taxon>Bacteria</taxon>
        <taxon>Bacillati</taxon>
        <taxon>Bacillota</taxon>
        <taxon>Clostridia</taxon>
        <taxon>Eubacteriales</taxon>
        <taxon>Intestinimonas</taxon>
    </lineage>
</organism>
<accession>A0A0S2W0Z3</accession>
<sequence length="46" mass="5575">MLQSHQSFLLLYLLEVKSRLSTSRYTITCWMFQEKYALFSHLVTFL</sequence>
<reference evidence="2" key="2">
    <citation type="submission" date="2015-04" db="EMBL/GenBank/DDBJ databases">
        <title>A butyrogenic pathway from the amino acid lysine in a human gut commensal.</title>
        <authorList>
            <person name="de Vos W.M."/>
            <person name="Bui N.T.P."/>
            <person name="Plugge C.M."/>
            <person name="Ritari J."/>
        </authorList>
    </citation>
    <scope>NUCLEOTIDE SEQUENCE [LARGE SCALE GENOMIC DNA]</scope>
    <source>
        <strain evidence="2">AF211</strain>
    </source>
</reference>
<reference evidence="1 2" key="1">
    <citation type="journal article" date="2015" name="Nat. Commun.">
        <title>Production of butyrate from lysine and the Amadori product fructoselysine by a human gut commensal.</title>
        <authorList>
            <person name="Bui T.P."/>
            <person name="Ritari J."/>
            <person name="Boeren S."/>
            <person name="de Waard P."/>
            <person name="Plugge C.M."/>
            <person name="de Vos W.M."/>
        </authorList>
    </citation>
    <scope>NUCLEOTIDE SEQUENCE [LARGE SCALE GENOMIC DNA]</scope>
    <source>
        <strain evidence="1 2">AF211</strain>
    </source>
</reference>
<gene>
    <name evidence="1" type="ORF">IB211_00624c</name>
</gene>
<proteinExistence type="predicted"/>
<dbReference type="STRING" id="1297617.IB211_00624c"/>
<evidence type="ECO:0000313" key="2">
    <source>
        <dbReference type="Proteomes" id="UP000064844"/>
    </source>
</evidence>
<dbReference type="Proteomes" id="UP000064844">
    <property type="component" value="Chromosome"/>
</dbReference>